<dbReference type="PANTHER" id="PTHR24148">
    <property type="entry name" value="ANKYRIN REPEAT DOMAIN-CONTAINING PROTEIN 39 HOMOLOG-RELATED"/>
    <property type="match status" value="1"/>
</dbReference>
<dbReference type="EMBL" id="MU866092">
    <property type="protein sequence ID" value="KAK4180949.1"/>
    <property type="molecule type" value="Genomic_DNA"/>
</dbReference>
<name>A0AAN6WF84_9PEZI</name>
<comment type="caution">
    <text evidence="2">The sequence shown here is derived from an EMBL/GenBank/DDBJ whole genome shotgun (WGS) entry which is preliminary data.</text>
</comment>
<protein>
    <submittedName>
        <fullName evidence="2">Heterokaryon incompatibility protein-domain-containing protein</fullName>
    </submittedName>
</protein>
<proteinExistence type="predicted"/>
<evidence type="ECO:0000313" key="2">
    <source>
        <dbReference type="EMBL" id="KAK4180949.1"/>
    </source>
</evidence>
<dbReference type="AlphaFoldDB" id="A0AAN6WF84"/>
<sequence length="695" mass="78940">MEHPSGSPEFYHPLALDFIRVFELEVGNISDPVVGRLVPQAIDGEPYEAVSYVWGDRWNRRDISVDGLAVSVTANLHGALTAFRPRPSVNSAGRDPGTGQEQRQVRRLWIDAVCINQGDLSERTSQVQLMARIFAGASHVLAWLGWEEDEGSQQHVQSAINFIHDFMKDSEAGLREARILLHHHDVTEPAERLVDLSEDDRQRFEAQARIWESVKAFFEIEYFHRTWVVQELGLAQEATLYSALKPHDRAKPVHLELHSVSWPLVGRFARFLDYSGALLVTHLGLRSWVVHHTWMAWETEEDGAPRWDFLTTMHWVRIHGVTDARDRVYSLLGHPLAVLDGDVIVKPDYTITRGVIYTRLAANIIKKTKNLHVVNFVDHEYGPYLGARDWDPQDDSRMPSWVPDWHSINRTAPMHYPIDAAENEDAEISIEGGIEGSEGTLLPHLLVRGWIVDEITAVSRRMETIDFPVSNAIRERAKDNPFWLDHLWEFLAPPQSFNNCDALAVLETLSLALSFGTMEEDQPVSNFEPRQTLEEHRRSFAACILEYHELLHGMLKASGLEDDSTLPARSLYDSLPVEAQGELRRRAQGTTSERFLQSMTWQAMCRVVYRTASGHVGIGSRITLPGDLVCRVRGSPLLMTLRRMQAGPKMKMDTKPNTDTGCYAYIGPTIVPARQQKHTGDSERFNEQAVHFRIL</sequence>
<dbReference type="Proteomes" id="UP001302321">
    <property type="component" value="Unassembled WGS sequence"/>
</dbReference>
<dbReference type="InterPro" id="IPR010730">
    <property type="entry name" value="HET"/>
</dbReference>
<evidence type="ECO:0000259" key="1">
    <source>
        <dbReference type="Pfam" id="PF06985"/>
    </source>
</evidence>
<dbReference type="Pfam" id="PF06985">
    <property type="entry name" value="HET"/>
    <property type="match status" value="1"/>
</dbReference>
<keyword evidence="3" id="KW-1185">Reference proteome</keyword>
<feature type="domain" description="Heterokaryon incompatibility" evidence="1">
    <location>
        <begin position="47"/>
        <end position="231"/>
    </location>
</feature>
<gene>
    <name evidence="2" type="ORF">QBC36DRAFT_319059</name>
</gene>
<reference evidence="2" key="2">
    <citation type="submission" date="2023-05" db="EMBL/GenBank/DDBJ databases">
        <authorList>
            <consortium name="Lawrence Berkeley National Laboratory"/>
            <person name="Steindorff A."/>
            <person name="Hensen N."/>
            <person name="Bonometti L."/>
            <person name="Westerberg I."/>
            <person name="Brannstrom I.O."/>
            <person name="Guillou S."/>
            <person name="Cros-Aarteil S."/>
            <person name="Calhoun S."/>
            <person name="Haridas S."/>
            <person name="Kuo A."/>
            <person name="Mondo S."/>
            <person name="Pangilinan J."/>
            <person name="Riley R."/>
            <person name="Labutti K."/>
            <person name="Andreopoulos B."/>
            <person name="Lipzen A."/>
            <person name="Chen C."/>
            <person name="Yanf M."/>
            <person name="Daum C."/>
            <person name="Ng V."/>
            <person name="Clum A."/>
            <person name="Ohm R."/>
            <person name="Martin F."/>
            <person name="Silar P."/>
            <person name="Natvig D."/>
            <person name="Lalanne C."/>
            <person name="Gautier V."/>
            <person name="Ament-Velasquez S.L."/>
            <person name="Kruys A."/>
            <person name="Hutchinson M.I."/>
            <person name="Powell A.J."/>
            <person name="Barry K."/>
            <person name="Miller A.N."/>
            <person name="Grigoriev I.V."/>
            <person name="Debuchy R."/>
            <person name="Gladieux P."/>
            <person name="Thoren M.H."/>
            <person name="Johannesson H."/>
        </authorList>
    </citation>
    <scope>NUCLEOTIDE SEQUENCE</scope>
    <source>
        <strain evidence="2">CBS 892.96</strain>
    </source>
</reference>
<accession>A0AAN6WF84</accession>
<dbReference type="InterPro" id="IPR052895">
    <property type="entry name" value="HetReg/Transcr_Mod"/>
</dbReference>
<organism evidence="2 3">
    <name type="scientific">Triangularia setosa</name>
    <dbReference type="NCBI Taxonomy" id="2587417"/>
    <lineage>
        <taxon>Eukaryota</taxon>
        <taxon>Fungi</taxon>
        <taxon>Dikarya</taxon>
        <taxon>Ascomycota</taxon>
        <taxon>Pezizomycotina</taxon>
        <taxon>Sordariomycetes</taxon>
        <taxon>Sordariomycetidae</taxon>
        <taxon>Sordariales</taxon>
        <taxon>Podosporaceae</taxon>
        <taxon>Triangularia</taxon>
    </lineage>
</organism>
<dbReference type="PANTHER" id="PTHR24148:SF64">
    <property type="entry name" value="HETEROKARYON INCOMPATIBILITY DOMAIN-CONTAINING PROTEIN"/>
    <property type="match status" value="1"/>
</dbReference>
<evidence type="ECO:0000313" key="3">
    <source>
        <dbReference type="Proteomes" id="UP001302321"/>
    </source>
</evidence>
<reference evidence="2" key="1">
    <citation type="journal article" date="2023" name="Mol. Phylogenet. Evol.">
        <title>Genome-scale phylogeny and comparative genomics of the fungal order Sordariales.</title>
        <authorList>
            <person name="Hensen N."/>
            <person name="Bonometti L."/>
            <person name="Westerberg I."/>
            <person name="Brannstrom I.O."/>
            <person name="Guillou S."/>
            <person name="Cros-Aarteil S."/>
            <person name="Calhoun S."/>
            <person name="Haridas S."/>
            <person name="Kuo A."/>
            <person name="Mondo S."/>
            <person name="Pangilinan J."/>
            <person name="Riley R."/>
            <person name="LaButti K."/>
            <person name="Andreopoulos B."/>
            <person name="Lipzen A."/>
            <person name="Chen C."/>
            <person name="Yan M."/>
            <person name="Daum C."/>
            <person name="Ng V."/>
            <person name="Clum A."/>
            <person name="Steindorff A."/>
            <person name="Ohm R.A."/>
            <person name="Martin F."/>
            <person name="Silar P."/>
            <person name="Natvig D.O."/>
            <person name="Lalanne C."/>
            <person name="Gautier V."/>
            <person name="Ament-Velasquez S.L."/>
            <person name="Kruys A."/>
            <person name="Hutchinson M.I."/>
            <person name="Powell A.J."/>
            <person name="Barry K."/>
            <person name="Miller A.N."/>
            <person name="Grigoriev I.V."/>
            <person name="Debuchy R."/>
            <person name="Gladieux P."/>
            <person name="Hiltunen Thoren M."/>
            <person name="Johannesson H."/>
        </authorList>
    </citation>
    <scope>NUCLEOTIDE SEQUENCE</scope>
    <source>
        <strain evidence="2">CBS 892.96</strain>
    </source>
</reference>